<evidence type="ECO:0000256" key="1">
    <source>
        <dbReference type="ARBA" id="ARBA00004123"/>
    </source>
</evidence>
<keyword evidence="6" id="KW-0539">Nucleus</keyword>
<accession>A0AA88I948</accession>
<dbReference type="InterPro" id="IPR012423">
    <property type="entry name" value="Eaf7/MRGBP"/>
</dbReference>
<comment type="similarity">
    <text evidence="2">Belongs to the EAF7 family.</text>
</comment>
<keyword evidence="9" id="KW-1185">Reference proteome</keyword>
<evidence type="ECO:0008006" key="10">
    <source>
        <dbReference type="Google" id="ProtNLM"/>
    </source>
</evidence>
<evidence type="ECO:0000256" key="3">
    <source>
        <dbReference type="ARBA" id="ARBA00022853"/>
    </source>
</evidence>
<dbReference type="GO" id="GO:0005634">
    <property type="term" value="C:nucleus"/>
    <property type="evidence" value="ECO:0007669"/>
    <property type="project" value="UniProtKB-SubCell"/>
</dbReference>
<evidence type="ECO:0000256" key="4">
    <source>
        <dbReference type="ARBA" id="ARBA00023015"/>
    </source>
</evidence>
<feature type="compositionally biased region" description="Basic and acidic residues" evidence="7">
    <location>
        <begin position="139"/>
        <end position="151"/>
    </location>
</feature>
<evidence type="ECO:0000256" key="5">
    <source>
        <dbReference type="ARBA" id="ARBA00023163"/>
    </source>
</evidence>
<evidence type="ECO:0000256" key="7">
    <source>
        <dbReference type="SAM" id="MobiDB-lite"/>
    </source>
</evidence>
<comment type="subcellular location">
    <subcellularLocation>
        <location evidence="1">Nucleus</location>
    </subcellularLocation>
</comment>
<reference evidence="8" key="1">
    <citation type="submission" date="2023-07" db="EMBL/GenBank/DDBJ databases">
        <title>Chromosome-level genome assembly of Artemia franciscana.</title>
        <authorList>
            <person name="Jo E."/>
        </authorList>
    </citation>
    <scope>NUCLEOTIDE SEQUENCE</scope>
    <source>
        <tissue evidence="8">Whole body</tissue>
    </source>
</reference>
<protein>
    <recommendedName>
        <fullName evidence="10">MRG-binding protein</fullName>
    </recommendedName>
</protein>
<organism evidence="8 9">
    <name type="scientific">Artemia franciscana</name>
    <name type="common">Brine shrimp</name>
    <name type="synonym">Artemia sanfranciscana</name>
    <dbReference type="NCBI Taxonomy" id="6661"/>
    <lineage>
        <taxon>Eukaryota</taxon>
        <taxon>Metazoa</taxon>
        <taxon>Ecdysozoa</taxon>
        <taxon>Arthropoda</taxon>
        <taxon>Crustacea</taxon>
        <taxon>Branchiopoda</taxon>
        <taxon>Anostraca</taxon>
        <taxon>Artemiidae</taxon>
        <taxon>Artemia</taxon>
    </lineage>
</organism>
<dbReference type="Pfam" id="PF07904">
    <property type="entry name" value="Eaf7"/>
    <property type="match status" value="1"/>
</dbReference>
<gene>
    <name evidence="8" type="ORF">QYM36_000873</name>
</gene>
<dbReference type="EMBL" id="JAVRJZ010000003">
    <property type="protein sequence ID" value="KAK2724160.1"/>
    <property type="molecule type" value="Genomic_DNA"/>
</dbReference>
<dbReference type="PANTHER" id="PTHR13581:SF5">
    <property type="entry name" value="MRG_MORF4L-BINDING PROTEIN"/>
    <property type="match status" value="1"/>
</dbReference>
<dbReference type="Proteomes" id="UP001187531">
    <property type="component" value="Unassembled WGS sequence"/>
</dbReference>
<evidence type="ECO:0000256" key="6">
    <source>
        <dbReference type="ARBA" id="ARBA00023242"/>
    </source>
</evidence>
<keyword evidence="3" id="KW-0156">Chromatin regulator</keyword>
<feature type="non-terminal residue" evidence="8">
    <location>
        <position position="174"/>
    </location>
</feature>
<proteinExistence type="inferred from homology"/>
<dbReference type="PANTHER" id="PTHR13581">
    <property type="entry name" value="MRG-BINDING PROTEIN"/>
    <property type="match status" value="1"/>
</dbReference>
<dbReference type="GO" id="GO:0035267">
    <property type="term" value="C:NuA4 histone acetyltransferase complex"/>
    <property type="evidence" value="ECO:0007669"/>
    <property type="project" value="TreeGrafter"/>
</dbReference>
<feature type="compositionally biased region" description="Basic and acidic residues" evidence="7">
    <location>
        <begin position="119"/>
        <end position="131"/>
    </location>
</feature>
<keyword evidence="5" id="KW-0804">Transcription</keyword>
<dbReference type="GO" id="GO:0006357">
    <property type="term" value="P:regulation of transcription by RNA polymerase II"/>
    <property type="evidence" value="ECO:0007669"/>
    <property type="project" value="TreeGrafter"/>
</dbReference>
<evidence type="ECO:0000256" key="2">
    <source>
        <dbReference type="ARBA" id="ARBA00007117"/>
    </source>
</evidence>
<dbReference type="GO" id="GO:0006325">
    <property type="term" value="P:chromatin organization"/>
    <property type="evidence" value="ECO:0007669"/>
    <property type="project" value="UniProtKB-KW"/>
</dbReference>
<keyword evidence="4" id="KW-0805">Transcription regulation</keyword>
<evidence type="ECO:0000313" key="9">
    <source>
        <dbReference type="Proteomes" id="UP001187531"/>
    </source>
</evidence>
<name>A0AA88I948_ARTSF</name>
<evidence type="ECO:0000313" key="8">
    <source>
        <dbReference type="EMBL" id="KAK2724160.1"/>
    </source>
</evidence>
<comment type="caution">
    <text evidence="8">The sequence shown here is derived from an EMBL/GenBank/DDBJ whole genome shotgun (WGS) entry which is preliminary data.</text>
</comment>
<dbReference type="AlphaFoldDB" id="A0AA88I948"/>
<sequence>QFKRKIQNIETRGDSKMPVAWTAEQELQLFSSLTGSKPMGVMKHFQMACILEKLSSDHNFDLCSDDVWKHLEALYNLPLIEELEPFPFQNIEMEFSLNQEFQSLMEEKPKHHKGRKSEKHIVDTEKKDDSRASTPSSTKTERSDTSSEVKGKRTRAATNTPTRNSPQPKRKRLR</sequence>
<feature type="region of interest" description="Disordered" evidence="7">
    <location>
        <begin position="106"/>
        <end position="174"/>
    </location>
</feature>